<dbReference type="Proteomes" id="UP000318667">
    <property type="component" value="Unassembled WGS sequence"/>
</dbReference>
<proteinExistence type="predicted"/>
<reference evidence="1 2" key="1">
    <citation type="journal article" date="2015" name="Stand. Genomic Sci.">
        <title>Genomic Encyclopedia of Bacterial and Archaeal Type Strains, Phase III: the genomes of soil and plant-associated and newly described type strains.</title>
        <authorList>
            <person name="Whitman W.B."/>
            <person name="Woyke T."/>
            <person name="Klenk H.P."/>
            <person name="Zhou Y."/>
            <person name="Lilburn T.G."/>
            <person name="Beck B.J."/>
            <person name="De Vos P."/>
            <person name="Vandamme P."/>
            <person name="Eisen J.A."/>
            <person name="Garrity G."/>
            <person name="Hugenholtz P."/>
            <person name="Kyrpides N.C."/>
        </authorList>
    </citation>
    <scope>NUCLEOTIDE SEQUENCE [LARGE SCALE GENOMIC DNA]</scope>
    <source>
        <strain evidence="1 2">CGMCC 1.10115</strain>
    </source>
</reference>
<keyword evidence="2" id="KW-1185">Reference proteome</keyword>
<name>A0A562JRH9_9BACI</name>
<dbReference type="GeneID" id="65403878"/>
<dbReference type="EMBL" id="VLKI01000007">
    <property type="protein sequence ID" value="TWH85766.1"/>
    <property type="molecule type" value="Genomic_DNA"/>
</dbReference>
<dbReference type="OrthoDB" id="2886521at2"/>
<gene>
    <name evidence="1" type="ORF">IQ19_02707</name>
</gene>
<comment type="caution">
    <text evidence="1">The sequence shown here is derived from an EMBL/GenBank/DDBJ whole genome shotgun (WGS) entry which is preliminary data.</text>
</comment>
<evidence type="ECO:0000313" key="2">
    <source>
        <dbReference type="Proteomes" id="UP000318667"/>
    </source>
</evidence>
<protein>
    <submittedName>
        <fullName evidence="1">Uncharacterized protein</fullName>
    </submittedName>
</protein>
<evidence type="ECO:0000313" key="1">
    <source>
        <dbReference type="EMBL" id="TWH85766.1"/>
    </source>
</evidence>
<dbReference type="RefSeq" id="WP_144542850.1">
    <property type="nucleotide sequence ID" value="NZ_CBCSDC010000012.1"/>
</dbReference>
<organism evidence="1 2">
    <name type="scientific">Cytobacillus oceanisediminis</name>
    <dbReference type="NCBI Taxonomy" id="665099"/>
    <lineage>
        <taxon>Bacteria</taxon>
        <taxon>Bacillati</taxon>
        <taxon>Bacillota</taxon>
        <taxon>Bacilli</taxon>
        <taxon>Bacillales</taxon>
        <taxon>Bacillaceae</taxon>
        <taxon>Cytobacillus</taxon>
    </lineage>
</organism>
<accession>A0A562JRH9</accession>
<dbReference type="AlphaFoldDB" id="A0A562JRH9"/>
<sequence length="95" mass="11370">MKVHEVIETKEMFCGEIMEDYYIIYEQIENMVFENKDNYLFQKESFVVRTINVYKGNSNSTLQKVKTYPIKDVRNIRKIIVNDFPGLFKKVQFAS</sequence>